<accession>A0A482WT89</accession>
<keyword evidence="3" id="KW-1185">Reference proteome</keyword>
<evidence type="ECO:0000313" key="3">
    <source>
        <dbReference type="Proteomes" id="UP000291343"/>
    </source>
</evidence>
<feature type="chain" id="PRO_5019775014" evidence="1">
    <location>
        <begin position="17"/>
        <end position="170"/>
    </location>
</feature>
<sequence>MFFQLIFFALAVAVSAAPYLDDEPPIKFVCHLSQDPGKQICRRDGLTLSVYTSSALPIDVEIKKAELDALIKSWTPAPAPALAPAPAPAPALAAVPAVDRPKRQLGFGGGLAGASAQSAAGGFGGGYGGGYLPGGFGGGFPSGGFGGSNSFSSSQANAFGGGGSLGGYGR</sequence>
<protein>
    <submittedName>
        <fullName evidence="2">Uncharacterized protein</fullName>
    </submittedName>
</protein>
<dbReference type="OrthoDB" id="10535717at2759"/>
<evidence type="ECO:0000313" key="2">
    <source>
        <dbReference type="EMBL" id="RZF36482.1"/>
    </source>
</evidence>
<gene>
    <name evidence="2" type="ORF">LSTR_LSTR011269</name>
</gene>
<proteinExistence type="predicted"/>
<dbReference type="InParanoid" id="A0A482WT89"/>
<dbReference type="Proteomes" id="UP000291343">
    <property type="component" value="Unassembled WGS sequence"/>
</dbReference>
<comment type="caution">
    <text evidence="2">The sequence shown here is derived from an EMBL/GenBank/DDBJ whole genome shotgun (WGS) entry which is preliminary data.</text>
</comment>
<feature type="signal peptide" evidence="1">
    <location>
        <begin position="1"/>
        <end position="16"/>
    </location>
</feature>
<reference evidence="2 3" key="1">
    <citation type="journal article" date="2017" name="Gigascience">
        <title>Genome sequence of the small brown planthopper, Laodelphax striatellus.</title>
        <authorList>
            <person name="Zhu J."/>
            <person name="Jiang F."/>
            <person name="Wang X."/>
            <person name="Yang P."/>
            <person name="Bao Y."/>
            <person name="Zhao W."/>
            <person name="Wang W."/>
            <person name="Lu H."/>
            <person name="Wang Q."/>
            <person name="Cui N."/>
            <person name="Li J."/>
            <person name="Chen X."/>
            <person name="Luo L."/>
            <person name="Yu J."/>
            <person name="Kang L."/>
            <person name="Cui F."/>
        </authorList>
    </citation>
    <scope>NUCLEOTIDE SEQUENCE [LARGE SCALE GENOMIC DNA]</scope>
    <source>
        <strain evidence="2">Lst14</strain>
    </source>
</reference>
<dbReference type="AlphaFoldDB" id="A0A482WT89"/>
<dbReference type="EMBL" id="QKKF02026394">
    <property type="protein sequence ID" value="RZF36482.1"/>
    <property type="molecule type" value="Genomic_DNA"/>
</dbReference>
<evidence type="ECO:0000256" key="1">
    <source>
        <dbReference type="SAM" id="SignalP"/>
    </source>
</evidence>
<organism evidence="2 3">
    <name type="scientific">Laodelphax striatellus</name>
    <name type="common">Small brown planthopper</name>
    <name type="synonym">Delphax striatella</name>
    <dbReference type="NCBI Taxonomy" id="195883"/>
    <lineage>
        <taxon>Eukaryota</taxon>
        <taxon>Metazoa</taxon>
        <taxon>Ecdysozoa</taxon>
        <taxon>Arthropoda</taxon>
        <taxon>Hexapoda</taxon>
        <taxon>Insecta</taxon>
        <taxon>Pterygota</taxon>
        <taxon>Neoptera</taxon>
        <taxon>Paraneoptera</taxon>
        <taxon>Hemiptera</taxon>
        <taxon>Auchenorrhyncha</taxon>
        <taxon>Fulgoroidea</taxon>
        <taxon>Delphacidae</taxon>
        <taxon>Criomorphinae</taxon>
        <taxon>Laodelphax</taxon>
    </lineage>
</organism>
<name>A0A482WT89_LAOST</name>
<keyword evidence="1" id="KW-0732">Signal</keyword>